<organism evidence="1">
    <name type="scientific">Methyloraptor flagellatus</name>
    <dbReference type="NCBI Taxonomy" id="3162530"/>
    <lineage>
        <taxon>Bacteria</taxon>
        <taxon>Pseudomonadati</taxon>
        <taxon>Pseudomonadota</taxon>
        <taxon>Alphaproteobacteria</taxon>
        <taxon>Hyphomicrobiales</taxon>
        <taxon>Ancalomicrobiaceae</taxon>
        <taxon>Methyloraptor</taxon>
    </lineage>
</organism>
<gene>
    <name evidence="1" type="ORF">ABS361_20820</name>
</gene>
<evidence type="ECO:0000313" key="1">
    <source>
        <dbReference type="EMBL" id="XBY44423.1"/>
    </source>
</evidence>
<dbReference type="InterPro" id="IPR014347">
    <property type="entry name" value="Tautomerase/MIF_sf"/>
</dbReference>
<protein>
    <submittedName>
        <fullName evidence="1">4-oxalocrotonate tautomerase</fullName>
    </submittedName>
</protein>
<dbReference type="EMBL" id="CP158568">
    <property type="protein sequence ID" value="XBY44423.1"/>
    <property type="molecule type" value="Genomic_DNA"/>
</dbReference>
<proteinExistence type="predicted"/>
<sequence length="153" mass="17169">MPIIQVRYATPNSAEEPTRAAIVAAVMKPTVDILGKKPTVTAVVADRIDPEAWFIAGRSLADWNKASVFVEIRVTDGTNTKAEKEAFIADVFDRMSRLLGPLHEESYIHVHDVRAEAYGYGGRTQEYRFIADRIEQAERETASLDAFRKFGIR</sequence>
<dbReference type="KEGG" id="mflg:ABS361_20820"/>
<dbReference type="RefSeq" id="WP_407049516.1">
    <property type="nucleotide sequence ID" value="NZ_CP158568.1"/>
</dbReference>
<dbReference type="PANTHER" id="PTHR35530:SF1">
    <property type="entry name" value="2-HYDROXYMUCONATE TAUTOMERASE"/>
    <property type="match status" value="1"/>
</dbReference>
<accession>A0AAU7X9K6</accession>
<dbReference type="PANTHER" id="PTHR35530">
    <property type="entry name" value="TAUTOMERASE-RELATED"/>
    <property type="match status" value="1"/>
</dbReference>
<dbReference type="AlphaFoldDB" id="A0AAU7X9K6"/>
<name>A0AAU7X9K6_9HYPH</name>
<reference evidence="1" key="1">
    <citation type="submission" date="2024-06" db="EMBL/GenBank/DDBJ databases">
        <title>Methylostella associata gen. nov., sp. nov., a novel Ancalomicrobiaceae-affiliated facultatively methylotrophic bacteria that feed on methanotrophs of the genus Methylococcus.</title>
        <authorList>
            <person name="Saltykova V."/>
            <person name="Danilova O.V."/>
            <person name="Oshkin I.Y."/>
            <person name="Belova S.E."/>
            <person name="Pimenov N.V."/>
            <person name="Dedysh S.N."/>
        </authorList>
    </citation>
    <scope>NUCLEOTIDE SEQUENCE</scope>
    <source>
        <strain evidence="1">S20</strain>
    </source>
</reference>
<dbReference type="Gene3D" id="3.30.429.10">
    <property type="entry name" value="Macrophage Migration Inhibitory Factor"/>
    <property type="match status" value="2"/>
</dbReference>
<dbReference type="SUPFAM" id="SSF55331">
    <property type="entry name" value="Tautomerase/MIF"/>
    <property type="match status" value="1"/>
</dbReference>